<name>A0A967AE08_9FLAO</name>
<dbReference type="Gene3D" id="2.60.40.10">
    <property type="entry name" value="Immunoglobulins"/>
    <property type="match status" value="1"/>
</dbReference>
<dbReference type="EMBL" id="JAANAS010000045">
    <property type="protein sequence ID" value="NGZ89873.1"/>
    <property type="molecule type" value="Genomic_DNA"/>
</dbReference>
<sequence length="340" mass="37161">MKKITFILSMLVSTVLFAQNPFQADMVFETSTTFCAGDGEGGCDPENTDLETESFATITTAGTDSFDLDDITGGVYLNIYNAANQPATVNVNTADQTLSVDEFEDNFGDLFNATGTYTLDGNNDLVSFEIDWDNSWGDAGVTTYTLINVDNAPEAAINPDPADGSTVFLVEGEDQEGNPVNQYQFTWELPEGSDLVTEYLFELGVEPGDYVFDTTLGGPSLLLSGLALDSTYYWRVTPINPVGEATGVVEWSFTTEPSLSNAQFIEENAFVQYVNSNKLFMQANVNIENAQIFNMAGKQVATNRFSNNTEVSIDLNKLSNGVYIVRVETENGNHSFKIVK</sequence>
<feature type="signal peptide" evidence="2">
    <location>
        <begin position="1"/>
        <end position="18"/>
    </location>
</feature>
<dbReference type="InterPro" id="IPR026444">
    <property type="entry name" value="Secre_tail"/>
</dbReference>
<keyword evidence="5" id="KW-1185">Reference proteome</keyword>
<dbReference type="InterPro" id="IPR036116">
    <property type="entry name" value="FN3_sf"/>
</dbReference>
<dbReference type="Proteomes" id="UP000643701">
    <property type="component" value="Unassembled WGS sequence"/>
</dbReference>
<dbReference type="NCBIfam" id="NF033708">
    <property type="entry name" value="T9SS_Cterm_ChiA"/>
    <property type="match status" value="1"/>
</dbReference>
<accession>A0A967AE08</accession>
<evidence type="ECO:0000313" key="4">
    <source>
        <dbReference type="EMBL" id="NGZ89873.1"/>
    </source>
</evidence>
<evidence type="ECO:0000256" key="2">
    <source>
        <dbReference type="SAM" id="SignalP"/>
    </source>
</evidence>
<dbReference type="Pfam" id="PF18962">
    <property type="entry name" value="Por_Secre_tail"/>
    <property type="match status" value="1"/>
</dbReference>
<feature type="chain" id="PRO_5036718064" evidence="2">
    <location>
        <begin position="19"/>
        <end position="340"/>
    </location>
</feature>
<proteinExistence type="predicted"/>
<gene>
    <name evidence="4" type="ORF">G7034_06360</name>
</gene>
<dbReference type="AlphaFoldDB" id="A0A967AE08"/>
<evidence type="ECO:0000256" key="1">
    <source>
        <dbReference type="ARBA" id="ARBA00022729"/>
    </source>
</evidence>
<comment type="caution">
    <text evidence="4">The sequence shown here is derived from an EMBL/GenBank/DDBJ whole genome shotgun (WGS) entry which is preliminary data.</text>
</comment>
<keyword evidence="1 2" id="KW-0732">Signal</keyword>
<feature type="domain" description="Secretion system C-terminal sorting" evidence="3">
    <location>
        <begin position="284"/>
        <end position="338"/>
    </location>
</feature>
<reference evidence="4" key="1">
    <citation type="submission" date="2020-03" db="EMBL/GenBank/DDBJ databases">
        <title>Psychroflexus Maritimus sp. nov., isolate from marine sediment.</title>
        <authorList>
            <person name="Zhong Y.-L."/>
        </authorList>
    </citation>
    <scope>NUCLEOTIDE SEQUENCE</scope>
    <source>
        <strain evidence="4">C1</strain>
    </source>
</reference>
<dbReference type="InterPro" id="IPR013783">
    <property type="entry name" value="Ig-like_fold"/>
</dbReference>
<dbReference type="RefSeq" id="WP_166400132.1">
    <property type="nucleotide sequence ID" value="NZ_JAANAS010000045.1"/>
</dbReference>
<evidence type="ECO:0000259" key="3">
    <source>
        <dbReference type="Pfam" id="PF18962"/>
    </source>
</evidence>
<protein>
    <submittedName>
        <fullName evidence="4">T9SS type A sorting domain-containing protein</fullName>
    </submittedName>
</protein>
<dbReference type="NCBIfam" id="TIGR04183">
    <property type="entry name" value="Por_Secre_tail"/>
    <property type="match status" value="1"/>
</dbReference>
<evidence type="ECO:0000313" key="5">
    <source>
        <dbReference type="Proteomes" id="UP000643701"/>
    </source>
</evidence>
<dbReference type="SUPFAM" id="SSF49265">
    <property type="entry name" value="Fibronectin type III"/>
    <property type="match status" value="1"/>
</dbReference>
<organism evidence="4 5">
    <name type="scientific">Psychroflexus maritimus</name>
    <dbReference type="NCBI Taxonomy" id="2714865"/>
    <lineage>
        <taxon>Bacteria</taxon>
        <taxon>Pseudomonadati</taxon>
        <taxon>Bacteroidota</taxon>
        <taxon>Flavobacteriia</taxon>
        <taxon>Flavobacteriales</taxon>
        <taxon>Flavobacteriaceae</taxon>
        <taxon>Psychroflexus</taxon>
    </lineage>
</organism>